<dbReference type="RefSeq" id="XP_056769325.1">
    <property type="nucleotide sequence ID" value="XM_056905218.1"/>
</dbReference>
<evidence type="ECO:0008006" key="8">
    <source>
        <dbReference type="Google" id="ProtNLM"/>
    </source>
</evidence>
<keyword evidence="4" id="KW-0274">FAD</keyword>
<evidence type="ECO:0000313" key="6">
    <source>
        <dbReference type="EMBL" id="KAJ5460283.1"/>
    </source>
</evidence>
<evidence type="ECO:0000256" key="2">
    <source>
        <dbReference type="ARBA" id="ARBA00010139"/>
    </source>
</evidence>
<keyword evidence="5" id="KW-0560">Oxidoreductase</keyword>
<dbReference type="GO" id="GO:0050660">
    <property type="term" value="F:flavin adenine dinucleotide binding"/>
    <property type="evidence" value="ECO:0007669"/>
    <property type="project" value="InterPro"/>
</dbReference>
<dbReference type="Proteomes" id="UP001213681">
    <property type="component" value="Unassembled WGS sequence"/>
</dbReference>
<gene>
    <name evidence="6" type="ORF">N7458_001835</name>
</gene>
<dbReference type="InterPro" id="IPR036188">
    <property type="entry name" value="FAD/NAD-bd_sf"/>
</dbReference>
<dbReference type="EMBL" id="JAPVEA010000002">
    <property type="protein sequence ID" value="KAJ5460283.1"/>
    <property type="molecule type" value="Genomic_DNA"/>
</dbReference>
<dbReference type="AlphaFoldDB" id="A0AAD6G6K5"/>
<name>A0AAD6G6K5_9EURO</name>
<dbReference type="GO" id="GO:0050661">
    <property type="term" value="F:NADP binding"/>
    <property type="evidence" value="ECO:0007669"/>
    <property type="project" value="InterPro"/>
</dbReference>
<evidence type="ECO:0000256" key="3">
    <source>
        <dbReference type="ARBA" id="ARBA00022630"/>
    </source>
</evidence>
<dbReference type="InterPro" id="IPR020946">
    <property type="entry name" value="Flavin_mOase-like"/>
</dbReference>
<reference evidence="6" key="1">
    <citation type="submission" date="2022-12" db="EMBL/GenBank/DDBJ databases">
        <authorList>
            <person name="Petersen C."/>
        </authorList>
    </citation>
    <scope>NUCLEOTIDE SEQUENCE</scope>
    <source>
        <strain evidence="6">IBT 16125</strain>
    </source>
</reference>
<evidence type="ECO:0000256" key="4">
    <source>
        <dbReference type="ARBA" id="ARBA00022827"/>
    </source>
</evidence>
<sequence length="493" mass="55496">MTFTDIVPSAFVPRPLKVVVVGAGVSGIQFAHDVKTSLEGVDLQIFDRNPCLGGTWYLNNYPGCTCDVPSHTYQFSWAPNPLWSSLYPPAREIHQYLEDVVDKHNLRRFMSLNTECVSATWDENFSKWEIVTRNVLSADENTIWADVFVYAVGRLNNYKIPHIPGQDKFQGEQVHTANWPTKMRVKGKRVVVIGNGASSVQCTAALQPVASEIINIARGPTWIVPHIFSEDGAVQRLYSSEHKNALHKSPSKYYEFRIALEKKLASGFTGLWKGTKSQAQFSSLSESFMKSKITDNKLLDALLPTFEAGCRRFTPGGHYLEALQKPNAEYLRDSIAELAYNGLITSSGRKIECDIIVYATGFEPYRPRFPVVGRAEQSLSKAWDPEGPCESYMAAMVAGFPNFFDKNSRGKVIVPWPGTVLHYYAATEIVRWEDFDLEYENPAEKYASFGNGVTTDGFVPEQFPWVIPPFEGQHLELSEYDWGSRLSWLNGKI</sequence>
<dbReference type="PANTHER" id="PTHR42877">
    <property type="entry name" value="L-ORNITHINE N(5)-MONOOXYGENASE-RELATED"/>
    <property type="match status" value="1"/>
</dbReference>
<comment type="caution">
    <text evidence="6">The sequence shown here is derived from an EMBL/GenBank/DDBJ whole genome shotgun (WGS) entry which is preliminary data.</text>
</comment>
<evidence type="ECO:0000256" key="5">
    <source>
        <dbReference type="ARBA" id="ARBA00023002"/>
    </source>
</evidence>
<evidence type="ECO:0000313" key="7">
    <source>
        <dbReference type="Proteomes" id="UP001213681"/>
    </source>
</evidence>
<dbReference type="PANTHER" id="PTHR42877:SF7">
    <property type="entry name" value="FLAVIN-BINDING MONOOXYGENASE-RELATED"/>
    <property type="match status" value="1"/>
</dbReference>
<dbReference type="InterPro" id="IPR051209">
    <property type="entry name" value="FAD-bind_Monooxygenase_sf"/>
</dbReference>
<dbReference type="SUPFAM" id="SSF51905">
    <property type="entry name" value="FAD/NAD(P)-binding domain"/>
    <property type="match status" value="2"/>
</dbReference>
<dbReference type="Gene3D" id="3.50.50.60">
    <property type="entry name" value="FAD/NAD(P)-binding domain"/>
    <property type="match status" value="2"/>
</dbReference>
<accession>A0AAD6G6K5</accession>
<comment type="cofactor">
    <cofactor evidence="1">
        <name>FAD</name>
        <dbReference type="ChEBI" id="CHEBI:57692"/>
    </cofactor>
</comment>
<keyword evidence="7" id="KW-1185">Reference proteome</keyword>
<dbReference type="Pfam" id="PF00743">
    <property type="entry name" value="FMO-like"/>
    <property type="match status" value="1"/>
</dbReference>
<dbReference type="GO" id="GO:0004499">
    <property type="term" value="F:N,N-dimethylaniline monooxygenase activity"/>
    <property type="evidence" value="ECO:0007669"/>
    <property type="project" value="InterPro"/>
</dbReference>
<dbReference type="GeneID" id="81595461"/>
<reference evidence="6" key="2">
    <citation type="journal article" date="2023" name="IMA Fungus">
        <title>Comparative genomic study of the Penicillium genus elucidates a diverse pangenome and 15 lateral gene transfer events.</title>
        <authorList>
            <person name="Petersen C."/>
            <person name="Sorensen T."/>
            <person name="Nielsen M.R."/>
            <person name="Sondergaard T.E."/>
            <person name="Sorensen J.L."/>
            <person name="Fitzpatrick D.A."/>
            <person name="Frisvad J.C."/>
            <person name="Nielsen K.L."/>
        </authorList>
    </citation>
    <scope>NUCLEOTIDE SEQUENCE</scope>
    <source>
        <strain evidence="6">IBT 16125</strain>
    </source>
</reference>
<proteinExistence type="inferred from homology"/>
<evidence type="ECO:0000256" key="1">
    <source>
        <dbReference type="ARBA" id="ARBA00001974"/>
    </source>
</evidence>
<keyword evidence="3" id="KW-0285">Flavoprotein</keyword>
<comment type="similarity">
    <text evidence="2">Belongs to the FAD-binding monooxygenase family.</text>
</comment>
<organism evidence="6 7">
    <name type="scientific">Penicillium daleae</name>
    <dbReference type="NCBI Taxonomy" id="63821"/>
    <lineage>
        <taxon>Eukaryota</taxon>
        <taxon>Fungi</taxon>
        <taxon>Dikarya</taxon>
        <taxon>Ascomycota</taxon>
        <taxon>Pezizomycotina</taxon>
        <taxon>Eurotiomycetes</taxon>
        <taxon>Eurotiomycetidae</taxon>
        <taxon>Eurotiales</taxon>
        <taxon>Aspergillaceae</taxon>
        <taxon>Penicillium</taxon>
    </lineage>
</organism>
<protein>
    <recommendedName>
        <fullName evidence="8">FAD/NAD(P)-binding domain-containing protein</fullName>
    </recommendedName>
</protein>